<organism evidence="7 8">
    <name type="scientific">Terriglobus aquaticus</name>
    <dbReference type="NCBI Taxonomy" id="940139"/>
    <lineage>
        <taxon>Bacteria</taxon>
        <taxon>Pseudomonadati</taxon>
        <taxon>Acidobacteriota</taxon>
        <taxon>Terriglobia</taxon>
        <taxon>Terriglobales</taxon>
        <taxon>Acidobacteriaceae</taxon>
        <taxon>Terriglobus</taxon>
    </lineage>
</organism>
<keyword evidence="3" id="KW-0326">Glycosidase</keyword>
<dbReference type="Gene3D" id="3.20.20.80">
    <property type="entry name" value="Glycosidases"/>
    <property type="match status" value="1"/>
</dbReference>
<dbReference type="Gene3D" id="3.30.379.10">
    <property type="entry name" value="Chitobiase/beta-hexosaminidase domain 2-like"/>
    <property type="match status" value="1"/>
</dbReference>
<evidence type="ECO:0000259" key="6">
    <source>
        <dbReference type="Pfam" id="PF02838"/>
    </source>
</evidence>
<evidence type="ECO:0000256" key="3">
    <source>
        <dbReference type="ARBA" id="ARBA00023295"/>
    </source>
</evidence>
<dbReference type="Pfam" id="PF00728">
    <property type="entry name" value="Glyco_hydro_20"/>
    <property type="match status" value="1"/>
</dbReference>
<dbReference type="Pfam" id="PF02838">
    <property type="entry name" value="Glyco_hydro_20b"/>
    <property type="match status" value="1"/>
</dbReference>
<dbReference type="InterPro" id="IPR025705">
    <property type="entry name" value="Beta_hexosaminidase_sua/sub"/>
</dbReference>
<dbReference type="PRINTS" id="PR00738">
    <property type="entry name" value="GLHYDRLASE20"/>
</dbReference>
<keyword evidence="2" id="KW-0378">Hydrolase</keyword>
<proteinExistence type="inferred from homology"/>
<evidence type="ECO:0000313" key="7">
    <source>
        <dbReference type="EMBL" id="MFN2976375.1"/>
    </source>
</evidence>
<dbReference type="InterPro" id="IPR015882">
    <property type="entry name" value="HEX_bac_N"/>
</dbReference>
<dbReference type="Proteomes" id="UP001634747">
    <property type="component" value="Unassembled WGS sequence"/>
</dbReference>
<sequence length="682" mass="74961">MPREMQDQRSVPLSNGISVLCNGCDADDSFAAQDLAEGLRERGVAVSAAAPVSITLLRSSSSEGRAALGGAALSPEMQAEGYVIVPRGSGLAVIGATPAGVFYGAQTIKQLVDSAANTGPVLHLASVRDWPALKYRGLHDDVSRGPVPTLEFQKKQIRLLSNYKVNVYSPYFENTLQYTSDPLAAPPGGSITPAEARELVAYAAKYHVTIVPEQEAFGHLHFMLNWEKYADLAETPHGHVLAPGAPGTLPFIQRMFGQLAQDFPSPLLHLGADETLELGKGQTKADVDARGLGAVYLDFLQRIVTTLKPLNRRYLFWGDIAMHEPALLKAAPEEFKRSTIAVAWEYNPHPSFTTYVKPYTDAGMECWVAPGVNNWNRPWPDNNLALPNIQGFTAQAQASGCTGQLNTIWDDDGEALFNANWYGVLFGAAAAWQPGQSSIPQFQRSFGRAFHGDPTGKIDQAQLELTACHALLKDVVTKGGDANDFLFWVDPWTPEGQTIAAKMRPLNRELRLHAEQALILVREARQANFLREPDALDVMELAARRIGMIGQKFQISDEIATMYANAYALQASKVRTDRSELLRDVNGIAHPNGVQGKMEDLRSQYSMMRDLYEQAWLKSYRPYYLHNMSERYTLNTDLWIERGDKVRAALRGWRETSTLPPASQLGIPQAPAAPASSTGTAR</sequence>
<protein>
    <submittedName>
        <fullName evidence="7">Glycoside hydrolase family 20 zincin-like fold domain-containing protein</fullName>
    </submittedName>
</protein>
<dbReference type="InterPro" id="IPR029018">
    <property type="entry name" value="Hex-like_dom2"/>
</dbReference>
<evidence type="ECO:0000256" key="2">
    <source>
        <dbReference type="ARBA" id="ARBA00022801"/>
    </source>
</evidence>
<dbReference type="EMBL" id="JBJYXY010000001">
    <property type="protein sequence ID" value="MFN2976375.1"/>
    <property type="molecule type" value="Genomic_DNA"/>
</dbReference>
<dbReference type="PANTHER" id="PTHR21040:SF8">
    <property type="entry name" value="BCDNA.GH04120"/>
    <property type="match status" value="1"/>
</dbReference>
<dbReference type="SUPFAM" id="SSF55545">
    <property type="entry name" value="beta-N-acetylhexosaminidase-like domain"/>
    <property type="match status" value="1"/>
</dbReference>
<accession>A0ABW9KN95</accession>
<feature type="region of interest" description="Disordered" evidence="4">
    <location>
        <begin position="659"/>
        <end position="682"/>
    </location>
</feature>
<feature type="compositionally biased region" description="Low complexity" evidence="4">
    <location>
        <begin position="670"/>
        <end position="682"/>
    </location>
</feature>
<dbReference type="SUPFAM" id="SSF51445">
    <property type="entry name" value="(Trans)glycosidases"/>
    <property type="match status" value="1"/>
</dbReference>
<feature type="domain" description="Glycoside hydrolase family 20 catalytic" evidence="5">
    <location>
        <begin position="185"/>
        <end position="346"/>
    </location>
</feature>
<name>A0ABW9KN95_9BACT</name>
<reference evidence="7 8" key="1">
    <citation type="submission" date="2024-12" db="EMBL/GenBank/DDBJ databases">
        <authorList>
            <person name="Lee Y."/>
        </authorList>
    </citation>
    <scope>NUCLEOTIDE SEQUENCE [LARGE SCALE GENOMIC DNA]</scope>
    <source>
        <strain evidence="7 8">03SUJ4</strain>
    </source>
</reference>
<dbReference type="InterPro" id="IPR038901">
    <property type="entry name" value="HEXDC-like"/>
</dbReference>
<feature type="domain" description="Beta-hexosaminidase bacterial type N-terminal" evidence="6">
    <location>
        <begin position="7"/>
        <end position="130"/>
    </location>
</feature>
<evidence type="ECO:0000256" key="4">
    <source>
        <dbReference type="SAM" id="MobiDB-lite"/>
    </source>
</evidence>
<evidence type="ECO:0000313" key="8">
    <source>
        <dbReference type="Proteomes" id="UP001634747"/>
    </source>
</evidence>
<dbReference type="PANTHER" id="PTHR21040">
    <property type="entry name" value="BCDNA.GH04120"/>
    <property type="match status" value="1"/>
</dbReference>
<evidence type="ECO:0000256" key="1">
    <source>
        <dbReference type="ARBA" id="ARBA00006285"/>
    </source>
</evidence>
<evidence type="ECO:0000259" key="5">
    <source>
        <dbReference type="Pfam" id="PF00728"/>
    </source>
</evidence>
<dbReference type="InterPro" id="IPR015883">
    <property type="entry name" value="Glyco_hydro_20_cat"/>
</dbReference>
<keyword evidence="8" id="KW-1185">Reference proteome</keyword>
<comment type="caution">
    <text evidence="7">The sequence shown here is derived from an EMBL/GenBank/DDBJ whole genome shotgun (WGS) entry which is preliminary data.</text>
</comment>
<dbReference type="InterPro" id="IPR017853">
    <property type="entry name" value="GH"/>
</dbReference>
<comment type="similarity">
    <text evidence="1">Belongs to the glycosyl hydrolase 20 family.</text>
</comment>
<gene>
    <name evidence="7" type="ORF">ACK2TP_11435</name>
</gene>
<dbReference type="RefSeq" id="WP_409446105.1">
    <property type="nucleotide sequence ID" value="NZ_BAABBH010000001.1"/>
</dbReference>